<evidence type="ECO:0000259" key="2">
    <source>
        <dbReference type="SMART" id="SM00597"/>
    </source>
</evidence>
<dbReference type="InterPro" id="IPR012337">
    <property type="entry name" value="RNaseH-like_sf"/>
</dbReference>
<reference evidence="3" key="2">
    <citation type="submission" date="2025-09" db="UniProtKB">
        <authorList>
            <consortium name="Ensembl"/>
        </authorList>
    </citation>
    <scope>IDENTIFICATION</scope>
</reference>
<feature type="compositionally biased region" description="Polar residues" evidence="1">
    <location>
        <begin position="48"/>
        <end position="61"/>
    </location>
</feature>
<proteinExistence type="predicted"/>
<dbReference type="Pfam" id="PF14291">
    <property type="entry name" value="DUF4371"/>
    <property type="match status" value="1"/>
</dbReference>
<dbReference type="Pfam" id="PF05699">
    <property type="entry name" value="Dimer_Tnp_hAT"/>
    <property type="match status" value="1"/>
</dbReference>
<reference evidence="3" key="1">
    <citation type="submission" date="2025-08" db="UniProtKB">
        <authorList>
            <consortium name="Ensembl"/>
        </authorList>
    </citation>
    <scope>IDENTIFICATION</scope>
</reference>
<dbReference type="PANTHER" id="PTHR45749">
    <property type="match status" value="1"/>
</dbReference>
<dbReference type="InterPro" id="IPR025398">
    <property type="entry name" value="DUF4371"/>
</dbReference>
<keyword evidence="4" id="KW-1185">Reference proteome</keyword>
<feature type="domain" description="TTF-type" evidence="2">
    <location>
        <begin position="169"/>
        <end position="256"/>
    </location>
</feature>
<dbReference type="Ensembl" id="ENSLLET00000035334.1">
    <property type="protein sequence ID" value="ENSLLEP00000034038.1"/>
    <property type="gene ID" value="ENSLLEG00000021528.1"/>
</dbReference>
<dbReference type="OrthoDB" id="9950531at2759"/>
<dbReference type="InterPro" id="IPR008906">
    <property type="entry name" value="HATC_C_dom"/>
</dbReference>
<dbReference type="AlphaFoldDB" id="A0A8C5Q8G0"/>
<dbReference type="InterPro" id="IPR006580">
    <property type="entry name" value="Znf_TTF"/>
</dbReference>
<organism evidence="3 4">
    <name type="scientific">Leptobrachium leishanense</name>
    <name type="common">Leishan spiny toad</name>
    <dbReference type="NCBI Taxonomy" id="445787"/>
    <lineage>
        <taxon>Eukaryota</taxon>
        <taxon>Metazoa</taxon>
        <taxon>Chordata</taxon>
        <taxon>Craniata</taxon>
        <taxon>Vertebrata</taxon>
        <taxon>Euteleostomi</taxon>
        <taxon>Amphibia</taxon>
        <taxon>Batrachia</taxon>
        <taxon>Anura</taxon>
        <taxon>Pelobatoidea</taxon>
        <taxon>Megophryidae</taxon>
        <taxon>Leptobrachium</taxon>
    </lineage>
</organism>
<evidence type="ECO:0000313" key="3">
    <source>
        <dbReference type="Ensembl" id="ENSLLEP00000034038.1"/>
    </source>
</evidence>
<dbReference type="Proteomes" id="UP000694569">
    <property type="component" value="Unplaced"/>
</dbReference>
<dbReference type="SUPFAM" id="SSF53098">
    <property type="entry name" value="Ribonuclease H-like"/>
    <property type="match status" value="1"/>
</dbReference>
<dbReference type="SMART" id="SM00597">
    <property type="entry name" value="ZnF_TTF"/>
    <property type="match status" value="1"/>
</dbReference>
<dbReference type="GeneTree" id="ENSGT00940000154356"/>
<feature type="region of interest" description="Disordered" evidence="1">
    <location>
        <begin position="1"/>
        <end position="89"/>
    </location>
</feature>
<evidence type="ECO:0000256" key="1">
    <source>
        <dbReference type="SAM" id="MobiDB-lite"/>
    </source>
</evidence>
<protein>
    <recommendedName>
        <fullName evidence="2">TTF-type domain-containing protein</fullName>
    </recommendedName>
</protein>
<sequence>MSGDLQKYLSSYKVRRQDTDTPAPEAVSNVEDNPIDNPIDIDIDEESSASYNQPITSQEASNPDEASAKEGKNQEQGDDEQPSTSASCAHSVCLEKITESEGSDEETEEIVPVEQSSNLELLDLSDPANWPAVLTTSVRDAIVRKGPAKQKKNFIFPKDALNRRFTKANYKRRLPNGEEAFRNWLVYSAILNKVFCFCCKLFTTKVTSNLIRVGYNDWKNMSQNLSIHEMSKSHLVAVRDWNELSRRLGSGQTIDAAYQRFLAAETQHWQNVIKRLLGIVKFLGRQCLAFRGSRDTLYRENNGNYLQLVEMLATFDTVMQEHLKKVKNKDIFKHYLGKDIQNELIGLIAKEIMRHILQSLNNAKYYSIILDCTPDISHIEQMTIIIRFVSIKEGESPTAEPEVSIEERFLGFIQIRSSTGEGLTETILKELEKLKIPLGDMRGQGYDNGSNMKGKHQGVQKRIMDLNSRAFYVPCSAHTLNLVVNDAAMSCRDATTFFSNLQKIYVFLSGSTLRWNVLKKHIGKLTVKPLSDTRWSSRIDAVRPFRFQVGEFFDTLCEISRDDSHSAMAQSDSESLAKELNNFKFLCFIVLWYNILNRINFVSKLLQSQTMYLTDVIGVLESTTSFLKNYRSENGFEDFLQEAKEFAIEMEIDPVFPPLVRRVKKRMFCYKAADEPFDDPAKKFKVECFFCILDVCINSLEERFEQLQHHSRHFQFLYNIQQLKDVPQETLMKNCLDLQDVLTDKNSEDSDLDGAQLCEELAILAPILKPAMTPVQILAFAAKNGLAPNVTIALRILLTLPISVASGERSFSKLKLIKNYLRSTMSQERLVGLAMISIENRIAQNIDFQNFLHDFVNAKARKVKFL</sequence>
<dbReference type="PANTHER" id="PTHR45749:SF35">
    <property type="entry name" value="AC-LIKE TRANSPOSASE-RELATED"/>
    <property type="match status" value="1"/>
</dbReference>
<name>A0A8C5Q8G0_9ANUR</name>
<feature type="compositionally biased region" description="Basic and acidic residues" evidence="1">
    <location>
        <begin position="66"/>
        <end position="75"/>
    </location>
</feature>
<evidence type="ECO:0000313" key="4">
    <source>
        <dbReference type="Proteomes" id="UP000694569"/>
    </source>
</evidence>
<dbReference type="GO" id="GO:0046983">
    <property type="term" value="F:protein dimerization activity"/>
    <property type="evidence" value="ECO:0007669"/>
    <property type="project" value="InterPro"/>
</dbReference>
<accession>A0A8C5Q8G0</accession>